<sequence length="266" mass="28829">MQFDDNGCPTSKDIVYSPFKLWTSIWPDGSSGLCWNYASCVFTQADESRKQQFAATALVMGLLPVALLENTWPDNREVAITGKLPVAVEILVRTLGLKPVDGHSASSQAKPSASAIATWASNAKPNIVILVTAANSLALCACYAVLVILEYTSKRSAIGCTYFATVLCWYIAALVPASTHTLLSRISSGQGVEEFWLSQIVRAFHSGAGVLLFSSIMAVTPIELFTWVVASFVTSLCGRLLALFICILREKIRPNGTTRYSQVTHI</sequence>
<dbReference type="RefSeq" id="XP_033397246.1">
    <property type="nucleotide sequence ID" value="XM_033537001.1"/>
</dbReference>
<evidence type="ECO:0000313" key="3">
    <source>
        <dbReference type="Proteomes" id="UP000799438"/>
    </source>
</evidence>
<keyword evidence="1" id="KW-1133">Transmembrane helix</keyword>
<accession>A0A6A6BDS6</accession>
<dbReference type="OrthoDB" id="4435313at2759"/>
<proteinExistence type="predicted"/>
<protein>
    <submittedName>
        <fullName evidence="2">Uncharacterized protein</fullName>
    </submittedName>
</protein>
<dbReference type="GeneID" id="54294497"/>
<keyword evidence="1" id="KW-0812">Transmembrane</keyword>
<dbReference type="AlphaFoldDB" id="A0A6A6BDS6"/>
<dbReference type="EMBL" id="ML995487">
    <property type="protein sequence ID" value="KAF2141533.1"/>
    <property type="molecule type" value="Genomic_DNA"/>
</dbReference>
<gene>
    <name evidence="2" type="ORF">K452DRAFT_228906</name>
</gene>
<keyword evidence="3" id="KW-1185">Reference proteome</keyword>
<dbReference type="Proteomes" id="UP000799438">
    <property type="component" value="Unassembled WGS sequence"/>
</dbReference>
<feature type="transmembrane region" description="Helical" evidence="1">
    <location>
        <begin position="161"/>
        <end position="183"/>
    </location>
</feature>
<reference evidence="2" key="1">
    <citation type="journal article" date="2020" name="Stud. Mycol.">
        <title>101 Dothideomycetes genomes: a test case for predicting lifestyles and emergence of pathogens.</title>
        <authorList>
            <person name="Haridas S."/>
            <person name="Albert R."/>
            <person name="Binder M."/>
            <person name="Bloem J."/>
            <person name="Labutti K."/>
            <person name="Salamov A."/>
            <person name="Andreopoulos B."/>
            <person name="Baker S."/>
            <person name="Barry K."/>
            <person name="Bills G."/>
            <person name="Bluhm B."/>
            <person name="Cannon C."/>
            <person name="Castanera R."/>
            <person name="Culley D."/>
            <person name="Daum C."/>
            <person name="Ezra D."/>
            <person name="Gonzalez J."/>
            <person name="Henrissat B."/>
            <person name="Kuo A."/>
            <person name="Liang C."/>
            <person name="Lipzen A."/>
            <person name="Lutzoni F."/>
            <person name="Magnuson J."/>
            <person name="Mondo S."/>
            <person name="Nolan M."/>
            <person name="Ohm R."/>
            <person name="Pangilinan J."/>
            <person name="Park H.-J."/>
            <person name="Ramirez L."/>
            <person name="Alfaro M."/>
            <person name="Sun H."/>
            <person name="Tritt A."/>
            <person name="Yoshinaga Y."/>
            <person name="Zwiers L.-H."/>
            <person name="Turgeon B."/>
            <person name="Goodwin S."/>
            <person name="Spatafora J."/>
            <person name="Crous P."/>
            <person name="Grigoriev I."/>
        </authorList>
    </citation>
    <scope>NUCLEOTIDE SEQUENCE</scope>
    <source>
        <strain evidence="2">CBS 121167</strain>
    </source>
</reference>
<organism evidence="2 3">
    <name type="scientific">Aplosporella prunicola CBS 121167</name>
    <dbReference type="NCBI Taxonomy" id="1176127"/>
    <lineage>
        <taxon>Eukaryota</taxon>
        <taxon>Fungi</taxon>
        <taxon>Dikarya</taxon>
        <taxon>Ascomycota</taxon>
        <taxon>Pezizomycotina</taxon>
        <taxon>Dothideomycetes</taxon>
        <taxon>Dothideomycetes incertae sedis</taxon>
        <taxon>Botryosphaeriales</taxon>
        <taxon>Aplosporellaceae</taxon>
        <taxon>Aplosporella</taxon>
    </lineage>
</organism>
<name>A0A6A6BDS6_9PEZI</name>
<evidence type="ECO:0000313" key="2">
    <source>
        <dbReference type="EMBL" id="KAF2141533.1"/>
    </source>
</evidence>
<feature type="transmembrane region" description="Helical" evidence="1">
    <location>
        <begin position="224"/>
        <end position="248"/>
    </location>
</feature>
<evidence type="ECO:0000256" key="1">
    <source>
        <dbReference type="SAM" id="Phobius"/>
    </source>
</evidence>
<feature type="transmembrane region" description="Helical" evidence="1">
    <location>
        <begin position="127"/>
        <end position="149"/>
    </location>
</feature>
<keyword evidence="1" id="KW-0472">Membrane</keyword>